<reference evidence="1 2" key="1">
    <citation type="journal article" date="2022" name="Plant J.">
        <title>Chromosome-level genome of Camellia lanceoleosa provides a valuable resource for understanding genome evolution and self-incompatibility.</title>
        <authorList>
            <person name="Gong W."/>
            <person name="Xiao S."/>
            <person name="Wang L."/>
            <person name="Liao Z."/>
            <person name="Chang Y."/>
            <person name="Mo W."/>
            <person name="Hu G."/>
            <person name="Li W."/>
            <person name="Zhao G."/>
            <person name="Zhu H."/>
            <person name="Hu X."/>
            <person name="Ji K."/>
            <person name="Xiang X."/>
            <person name="Song Q."/>
            <person name="Yuan D."/>
            <person name="Jin S."/>
            <person name="Zhang L."/>
        </authorList>
    </citation>
    <scope>NUCLEOTIDE SEQUENCE [LARGE SCALE GENOMIC DNA]</scope>
    <source>
        <strain evidence="1">SQ_2022a</strain>
    </source>
</reference>
<sequence>MGRETAKRRRENLSQNVLKNLAPYGYPARRSGWFRHGGAAVEWWSECWRWRWCSGGLGECSHLDSAAKGGGALELFLEGRMIRHRHHLPFSRHCLLASSRHLSPSRRRLPQPPFSRVSKSQPYQVSHPPQDDDNRRP</sequence>
<gene>
    <name evidence="1" type="ORF">LOK49_LG11G00304</name>
</gene>
<evidence type="ECO:0000313" key="2">
    <source>
        <dbReference type="Proteomes" id="UP001060215"/>
    </source>
</evidence>
<comment type="caution">
    <text evidence="1">The sequence shown here is derived from an EMBL/GenBank/DDBJ whole genome shotgun (WGS) entry which is preliminary data.</text>
</comment>
<accession>A0ACC0G2C5</accession>
<dbReference type="Proteomes" id="UP001060215">
    <property type="component" value="Chromosome 12"/>
</dbReference>
<proteinExistence type="predicted"/>
<organism evidence="1 2">
    <name type="scientific">Camellia lanceoleosa</name>
    <dbReference type="NCBI Taxonomy" id="1840588"/>
    <lineage>
        <taxon>Eukaryota</taxon>
        <taxon>Viridiplantae</taxon>
        <taxon>Streptophyta</taxon>
        <taxon>Embryophyta</taxon>
        <taxon>Tracheophyta</taxon>
        <taxon>Spermatophyta</taxon>
        <taxon>Magnoliopsida</taxon>
        <taxon>eudicotyledons</taxon>
        <taxon>Gunneridae</taxon>
        <taxon>Pentapetalae</taxon>
        <taxon>asterids</taxon>
        <taxon>Ericales</taxon>
        <taxon>Theaceae</taxon>
        <taxon>Camellia</taxon>
    </lineage>
</organism>
<keyword evidence="2" id="KW-1185">Reference proteome</keyword>
<name>A0ACC0G2C5_9ERIC</name>
<evidence type="ECO:0000313" key="1">
    <source>
        <dbReference type="EMBL" id="KAI7994684.1"/>
    </source>
</evidence>
<protein>
    <submittedName>
        <fullName evidence="1">Uncharacterized protein</fullName>
    </submittedName>
</protein>
<dbReference type="EMBL" id="CM045769">
    <property type="protein sequence ID" value="KAI7994684.1"/>
    <property type="molecule type" value="Genomic_DNA"/>
</dbReference>